<dbReference type="InterPro" id="IPR006311">
    <property type="entry name" value="TAT_signal"/>
</dbReference>
<dbReference type="KEGG" id="ngv:CDO52_15795"/>
<feature type="signal peptide" evidence="1">
    <location>
        <begin position="1"/>
        <end position="30"/>
    </location>
</feature>
<dbReference type="AlphaFoldDB" id="A0A223S7G3"/>
<dbReference type="Proteomes" id="UP000215005">
    <property type="component" value="Chromosome"/>
</dbReference>
<dbReference type="PROSITE" id="PS51318">
    <property type="entry name" value="TAT"/>
    <property type="match status" value="1"/>
</dbReference>
<keyword evidence="3" id="KW-1185">Reference proteome</keyword>
<dbReference type="RefSeq" id="WP_017621780.1">
    <property type="nucleotide sequence ID" value="NZ_ANBG01000444.1"/>
</dbReference>
<name>A0A223S7G3_9ACTN</name>
<dbReference type="OrthoDB" id="5019546at2"/>
<reference evidence="2 3" key="1">
    <citation type="submission" date="2017-08" db="EMBL/GenBank/DDBJ databases">
        <title>The complete genome sequence of Nocardiopsis gilva YIM 90087.</title>
        <authorList>
            <person name="Yin M."/>
            <person name="Tang S."/>
        </authorList>
    </citation>
    <scope>NUCLEOTIDE SEQUENCE [LARGE SCALE GENOMIC DNA]</scope>
    <source>
        <strain evidence="2 3">YIM 90087</strain>
    </source>
</reference>
<sequence>MRIRRLFTGALMATALAGGLAGASAGTASAAEPVEVQASAQSAKAANCGGRVVGYPGKWSPAVKGRCSFAGYPGAKKGYSWKVQSGQNTTACVKVLGFNSKNKPTWYNAGCGGSGKVTVSWGNNLATPKVKAISQTPHLALVAWSG</sequence>
<gene>
    <name evidence="2" type="ORF">CDO52_15795</name>
</gene>
<keyword evidence="1" id="KW-0732">Signal</keyword>
<accession>A0A223S7G3</accession>
<proteinExistence type="predicted"/>
<evidence type="ECO:0000313" key="2">
    <source>
        <dbReference type="EMBL" id="ASU84058.1"/>
    </source>
</evidence>
<feature type="chain" id="PRO_5011232280" description="Secreted protein" evidence="1">
    <location>
        <begin position="31"/>
        <end position="146"/>
    </location>
</feature>
<organism evidence="2 3">
    <name type="scientific">Nocardiopsis gilva YIM 90087</name>
    <dbReference type="NCBI Taxonomy" id="1235441"/>
    <lineage>
        <taxon>Bacteria</taxon>
        <taxon>Bacillati</taxon>
        <taxon>Actinomycetota</taxon>
        <taxon>Actinomycetes</taxon>
        <taxon>Streptosporangiales</taxon>
        <taxon>Nocardiopsidaceae</taxon>
        <taxon>Nocardiopsis</taxon>
    </lineage>
</organism>
<evidence type="ECO:0008006" key="4">
    <source>
        <dbReference type="Google" id="ProtNLM"/>
    </source>
</evidence>
<evidence type="ECO:0000256" key="1">
    <source>
        <dbReference type="SAM" id="SignalP"/>
    </source>
</evidence>
<protein>
    <recommendedName>
        <fullName evidence="4">Secreted protein</fullName>
    </recommendedName>
</protein>
<dbReference type="EMBL" id="CP022753">
    <property type="protein sequence ID" value="ASU84058.1"/>
    <property type="molecule type" value="Genomic_DNA"/>
</dbReference>
<evidence type="ECO:0000313" key="3">
    <source>
        <dbReference type="Proteomes" id="UP000215005"/>
    </source>
</evidence>